<sequence>MPCPIALEYAYIIGPALSLHFHSSQENTVFALFLIAILIQVFAEAVSINNAEDTAAQACQSDTVLTLPVYRQAMKEILTKNFTTKRIHHGYVCARRCKKSSRKKAAQGHARHVVQDAKDQEMRLAPKDTKPRCEHRRAQITQSAEMIIALRRSDMMRNQN</sequence>
<protein>
    <submittedName>
        <fullName evidence="2">Uncharacterized protein</fullName>
    </submittedName>
</protein>
<dbReference type="EMBL" id="JACEIK010002009">
    <property type="protein sequence ID" value="MCD9558421.1"/>
    <property type="molecule type" value="Genomic_DNA"/>
</dbReference>
<accession>A0ABS8UHT5</accession>
<evidence type="ECO:0000313" key="2">
    <source>
        <dbReference type="EMBL" id="MCD9558421.1"/>
    </source>
</evidence>
<keyword evidence="1" id="KW-0472">Membrane</keyword>
<keyword evidence="3" id="KW-1185">Reference proteome</keyword>
<name>A0ABS8UHT5_DATST</name>
<proteinExistence type="predicted"/>
<evidence type="ECO:0000313" key="3">
    <source>
        <dbReference type="Proteomes" id="UP000823775"/>
    </source>
</evidence>
<evidence type="ECO:0000256" key="1">
    <source>
        <dbReference type="SAM" id="Phobius"/>
    </source>
</evidence>
<organism evidence="2 3">
    <name type="scientific">Datura stramonium</name>
    <name type="common">Jimsonweed</name>
    <name type="synonym">Common thornapple</name>
    <dbReference type="NCBI Taxonomy" id="4076"/>
    <lineage>
        <taxon>Eukaryota</taxon>
        <taxon>Viridiplantae</taxon>
        <taxon>Streptophyta</taxon>
        <taxon>Embryophyta</taxon>
        <taxon>Tracheophyta</taxon>
        <taxon>Spermatophyta</taxon>
        <taxon>Magnoliopsida</taxon>
        <taxon>eudicotyledons</taxon>
        <taxon>Gunneridae</taxon>
        <taxon>Pentapetalae</taxon>
        <taxon>asterids</taxon>
        <taxon>lamiids</taxon>
        <taxon>Solanales</taxon>
        <taxon>Solanaceae</taxon>
        <taxon>Solanoideae</taxon>
        <taxon>Datureae</taxon>
        <taxon>Datura</taxon>
    </lineage>
</organism>
<reference evidence="2 3" key="1">
    <citation type="journal article" date="2021" name="BMC Genomics">
        <title>Datura genome reveals duplications of psychoactive alkaloid biosynthetic genes and high mutation rate following tissue culture.</title>
        <authorList>
            <person name="Rajewski A."/>
            <person name="Carter-House D."/>
            <person name="Stajich J."/>
            <person name="Litt A."/>
        </authorList>
    </citation>
    <scope>NUCLEOTIDE SEQUENCE [LARGE SCALE GENOMIC DNA]</scope>
    <source>
        <strain evidence="2">AR-01</strain>
    </source>
</reference>
<keyword evidence="1" id="KW-1133">Transmembrane helix</keyword>
<gene>
    <name evidence="2" type="ORF">HAX54_015787</name>
</gene>
<dbReference type="Proteomes" id="UP000823775">
    <property type="component" value="Unassembled WGS sequence"/>
</dbReference>
<keyword evidence="1" id="KW-0812">Transmembrane</keyword>
<comment type="caution">
    <text evidence="2">The sequence shown here is derived from an EMBL/GenBank/DDBJ whole genome shotgun (WGS) entry which is preliminary data.</text>
</comment>
<feature type="transmembrane region" description="Helical" evidence="1">
    <location>
        <begin position="29"/>
        <end position="48"/>
    </location>
</feature>